<feature type="transmembrane region" description="Helical" evidence="6">
    <location>
        <begin position="178"/>
        <end position="197"/>
    </location>
</feature>
<feature type="transmembrane region" description="Helical" evidence="6">
    <location>
        <begin position="83"/>
        <end position="102"/>
    </location>
</feature>
<dbReference type="InterPro" id="IPR011701">
    <property type="entry name" value="MFS"/>
</dbReference>
<evidence type="ECO:0000256" key="6">
    <source>
        <dbReference type="SAM" id="Phobius"/>
    </source>
</evidence>
<evidence type="ECO:0000313" key="7">
    <source>
        <dbReference type="EMBL" id="MBP2366473.1"/>
    </source>
</evidence>
<feature type="transmembrane region" description="Helical" evidence="6">
    <location>
        <begin position="255"/>
        <end position="278"/>
    </location>
</feature>
<feature type="transmembrane region" description="Helical" evidence="6">
    <location>
        <begin position="375"/>
        <end position="395"/>
    </location>
</feature>
<feature type="transmembrane region" description="Helical" evidence="6">
    <location>
        <begin position="21"/>
        <end position="45"/>
    </location>
</feature>
<dbReference type="SUPFAM" id="SSF103473">
    <property type="entry name" value="MFS general substrate transporter"/>
    <property type="match status" value="1"/>
</dbReference>
<evidence type="ECO:0000256" key="1">
    <source>
        <dbReference type="ARBA" id="ARBA00004651"/>
    </source>
</evidence>
<evidence type="ECO:0000256" key="5">
    <source>
        <dbReference type="ARBA" id="ARBA00023136"/>
    </source>
</evidence>
<organism evidence="7 8">
    <name type="scientific">Pseudonocardia parietis</name>
    <dbReference type="NCBI Taxonomy" id="570936"/>
    <lineage>
        <taxon>Bacteria</taxon>
        <taxon>Bacillati</taxon>
        <taxon>Actinomycetota</taxon>
        <taxon>Actinomycetes</taxon>
        <taxon>Pseudonocardiales</taxon>
        <taxon>Pseudonocardiaceae</taxon>
        <taxon>Pseudonocardia</taxon>
    </lineage>
</organism>
<dbReference type="EMBL" id="JAGINU010000001">
    <property type="protein sequence ID" value="MBP2366473.1"/>
    <property type="molecule type" value="Genomic_DNA"/>
</dbReference>
<feature type="transmembrane region" description="Helical" evidence="6">
    <location>
        <begin position="151"/>
        <end position="172"/>
    </location>
</feature>
<protein>
    <submittedName>
        <fullName evidence="7">MFS family permease</fullName>
    </submittedName>
</protein>
<evidence type="ECO:0000256" key="3">
    <source>
        <dbReference type="ARBA" id="ARBA00022692"/>
    </source>
</evidence>
<dbReference type="Proteomes" id="UP001519295">
    <property type="component" value="Unassembled WGS sequence"/>
</dbReference>
<feature type="transmembrane region" description="Helical" evidence="6">
    <location>
        <begin position="290"/>
        <end position="309"/>
    </location>
</feature>
<feature type="transmembrane region" description="Helical" evidence="6">
    <location>
        <begin position="51"/>
        <end position="71"/>
    </location>
</feature>
<keyword evidence="3 6" id="KW-0812">Transmembrane</keyword>
<keyword evidence="8" id="KW-1185">Reference proteome</keyword>
<sequence length="424" mass="41995">MSCSEPSTAESEAAAGGLARYVVAAALARCGDAGAVVGIVLLVTADGGSGLLAGALAACITAPHLLGPFVGRRVDTAADGRRVIATACVLYAVTLAAAVLTWQTVPAVVTGVLVAAAGLCGPLLTGGISSRLPAIVGPDQRTQRRAQGWDVATYGIGGTVGPSVVAALSGWLSPAAALLALAAAVLVASVCVLRLPFSPPAHGGDTGAVPRPWPTLALMARHGRLRRTGYLTMIVALGMAALPVTAVQLTTVFGVGAAAAGVLTATYGAGNLAGSVVVMVRPLRGDPDRLMRVLAATVVLGLVAVVLSPGFGVAIAAYGIAGALNAAFFAATLAARTEFAPQHARGQVFIWVAALKITSASAGTALAGALTGFDARVPVVVGALLILAAVLASLTEHRIAGSRARARASSGVPYAATSCGRSDR</sequence>
<evidence type="ECO:0000256" key="4">
    <source>
        <dbReference type="ARBA" id="ARBA00022989"/>
    </source>
</evidence>
<dbReference type="InterPro" id="IPR036259">
    <property type="entry name" value="MFS_trans_sf"/>
</dbReference>
<dbReference type="RefSeq" id="WP_210026530.1">
    <property type="nucleotide sequence ID" value="NZ_JAGINU010000001.1"/>
</dbReference>
<keyword evidence="5 6" id="KW-0472">Membrane</keyword>
<keyword evidence="4 6" id="KW-1133">Transmembrane helix</keyword>
<feature type="transmembrane region" description="Helical" evidence="6">
    <location>
        <begin position="315"/>
        <end position="336"/>
    </location>
</feature>
<reference evidence="7 8" key="1">
    <citation type="submission" date="2021-03" db="EMBL/GenBank/DDBJ databases">
        <title>Sequencing the genomes of 1000 actinobacteria strains.</title>
        <authorList>
            <person name="Klenk H.-P."/>
        </authorList>
    </citation>
    <scope>NUCLEOTIDE SEQUENCE [LARGE SCALE GENOMIC DNA]</scope>
    <source>
        <strain evidence="7 8">DSM 45256</strain>
    </source>
</reference>
<dbReference type="PANTHER" id="PTHR23513">
    <property type="entry name" value="INTEGRAL MEMBRANE EFFLUX PROTEIN-RELATED"/>
    <property type="match status" value="1"/>
</dbReference>
<feature type="transmembrane region" description="Helical" evidence="6">
    <location>
        <begin position="348"/>
        <end position="369"/>
    </location>
</feature>
<name>A0ABS4VRY1_9PSEU</name>
<accession>A0ABS4VRY1</accession>
<evidence type="ECO:0000313" key="8">
    <source>
        <dbReference type="Proteomes" id="UP001519295"/>
    </source>
</evidence>
<dbReference type="PANTHER" id="PTHR23513:SF11">
    <property type="entry name" value="STAPHYLOFERRIN A TRANSPORTER"/>
    <property type="match status" value="1"/>
</dbReference>
<comment type="subcellular location">
    <subcellularLocation>
        <location evidence="1">Cell membrane</location>
        <topology evidence="1">Multi-pass membrane protein</topology>
    </subcellularLocation>
</comment>
<proteinExistence type="predicted"/>
<keyword evidence="2" id="KW-1003">Cell membrane</keyword>
<gene>
    <name evidence="7" type="ORF">JOF36_002169</name>
</gene>
<feature type="transmembrane region" description="Helical" evidence="6">
    <location>
        <begin position="108"/>
        <end position="130"/>
    </location>
</feature>
<feature type="transmembrane region" description="Helical" evidence="6">
    <location>
        <begin position="229"/>
        <end position="249"/>
    </location>
</feature>
<evidence type="ECO:0000256" key="2">
    <source>
        <dbReference type="ARBA" id="ARBA00022475"/>
    </source>
</evidence>
<dbReference type="Pfam" id="PF07690">
    <property type="entry name" value="MFS_1"/>
    <property type="match status" value="1"/>
</dbReference>
<comment type="caution">
    <text evidence="7">The sequence shown here is derived from an EMBL/GenBank/DDBJ whole genome shotgun (WGS) entry which is preliminary data.</text>
</comment>
<dbReference type="Gene3D" id="1.20.1250.20">
    <property type="entry name" value="MFS general substrate transporter like domains"/>
    <property type="match status" value="1"/>
</dbReference>